<reference evidence="1 2" key="1">
    <citation type="submission" date="2021-04" db="EMBL/GenBank/DDBJ databases">
        <authorList>
            <person name="Rakotoarivonina H."/>
        </authorList>
    </citation>
    <scope>NUCLEOTIDE SEQUENCE [LARGE SCALE GENOMIC DNA]</scope>
    <source>
        <strain evidence="1 2">XE</strain>
    </source>
</reference>
<dbReference type="EMBL" id="CAJRAY010000061">
    <property type="protein sequence ID" value="CAG5088788.1"/>
    <property type="molecule type" value="Genomic_DNA"/>
</dbReference>
<accession>A0ABN7S1P2</accession>
<dbReference type="Proteomes" id="UP000681526">
    <property type="component" value="Unassembled WGS sequence"/>
</dbReference>
<proteinExistence type="predicted"/>
<sequence length="98" mass="10973">MADNKTCLRCGAVFEEGSHYCTRCGAPVVNRCTDPGDLLNDPCGHICGPRDAFCSKCGSETTFKKAGLIHSPYTENKVLYKNHLDDMSWLLHPFFTKW</sequence>
<evidence type="ECO:0008006" key="3">
    <source>
        <dbReference type="Google" id="ProtNLM"/>
    </source>
</evidence>
<gene>
    <name evidence="1" type="primary">txxe 2622</name>
    <name evidence="1" type="ORF">TXXE_12295</name>
</gene>
<name>A0ABN7S1P2_THEXY</name>
<organism evidence="1 2">
    <name type="scientific">Thermobacillus xylanilyticus</name>
    <dbReference type="NCBI Taxonomy" id="76633"/>
    <lineage>
        <taxon>Bacteria</taxon>
        <taxon>Bacillati</taxon>
        <taxon>Bacillota</taxon>
        <taxon>Bacilli</taxon>
        <taxon>Bacillales</taxon>
        <taxon>Paenibacillaceae</taxon>
        <taxon>Thermobacillus</taxon>
    </lineage>
</organism>
<evidence type="ECO:0000313" key="2">
    <source>
        <dbReference type="Proteomes" id="UP000681526"/>
    </source>
</evidence>
<keyword evidence="2" id="KW-1185">Reference proteome</keyword>
<evidence type="ECO:0000313" key="1">
    <source>
        <dbReference type="EMBL" id="CAG5088788.1"/>
    </source>
</evidence>
<comment type="caution">
    <text evidence="1">The sequence shown here is derived from an EMBL/GenBank/DDBJ whole genome shotgun (WGS) entry which is preliminary data.</text>
</comment>
<dbReference type="RefSeq" id="WP_015256450.1">
    <property type="nucleotide sequence ID" value="NZ_CAJRAY010000061.1"/>
</dbReference>
<protein>
    <recommendedName>
        <fullName evidence="3">DZANK-type domain-containing protein</fullName>
    </recommendedName>
</protein>